<evidence type="ECO:0000313" key="13">
    <source>
        <dbReference type="EMBL" id="EOY19559.1"/>
    </source>
</evidence>
<dbReference type="InterPro" id="IPR003656">
    <property type="entry name" value="Znf_BED"/>
</dbReference>
<keyword evidence="9" id="KW-0539">Nucleus</keyword>
<dbReference type="Gramene" id="EOY19559">
    <property type="protein sequence ID" value="EOY19559"/>
    <property type="gene ID" value="TCM_044698"/>
</dbReference>
<dbReference type="Pfam" id="PF02892">
    <property type="entry name" value="zf-BED"/>
    <property type="match status" value="1"/>
</dbReference>
<evidence type="ECO:0000256" key="5">
    <source>
        <dbReference type="ARBA" id="ARBA00022833"/>
    </source>
</evidence>
<dbReference type="InterPro" id="IPR025525">
    <property type="entry name" value="hAT-like_transposase_RNase-H"/>
</dbReference>
<dbReference type="SUPFAM" id="SSF57667">
    <property type="entry name" value="beta-beta-alpha zinc fingers"/>
    <property type="match status" value="1"/>
</dbReference>
<dbReference type="Proteomes" id="UP000026915">
    <property type="component" value="Chromosome 10"/>
</dbReference>
<dbReference type="HOGENOM" id="CLU_009123_1_3_1"/>
<accession>A0A061FXL9</accession>
<evidence type="ECO:0000256" key="2">
    <source>
        <dbReference type="ARBA" id="ARBA00011738"/>
    </source>
</evidence>
<evidence type="ECO:0000256" key="11">
    <source>
        <dbReference type="SAM" id="MobiDB-lite"/>
    </source>
</evidence>
<dbReference type="PROSITE" id="PS50808">
    <property type="entry name" value="ZF_BED"/>
    <property type="match status" value="1"/>
</dbReference>
<evidence type="ECO:0000256" key="10">
    <source>
        <dbReference type="PROSITE-ProRule" id="PRU00027"/>
    </source>
</evidence>
<evidence type="ECO:0000256" key="1">
    <source>
        <dbReference type="ARBA" id="ARBA00004123"/>
    </source>
</evidence>
<evidence type="ECO:0000256" key="8">
    <source>
        <dbReference type="ARBA" id="ARBA00023163"/>
    </source>
</evidence>
<dbReference type="InterPro" id="IPR012337">
    <property type="entry name" value="RNaseH-like_sf"/>
</dbReference>
<dbReference type="AlphaFoldDB" id="A0A061FXL9"/>
<sequence length="559" mass="64015">MDQSVENCINVDDDVNILNEDEIPSQSHISESEQLNKRVKKETSNVWNYFTKIGKKQDGVERATCNGCKTEYKVGPKPGGSNYGTSHLRRHIDTCKFISYFNPHQMLIDYEGKVKARKFDPRISRDMLAEAIIKHDLPYAFVEYDKIRAWAKYVNPDVVMPSRNTTVSDVQRIHLREKEKLKQAMAKVPNRICLTSDVWTASTSEGYICLTAHFVNKNWKLCSKLLNFCRMPPPHTGVELAATIFDCLKEWGIDRKVFSLTLDNASANDNMQGVGLRLDASTRWNSTYLMFESAIKYQKAFASLQFVDRTYKYNPSDKEWGRAMIICEFLEPFYETINLISGSSYPTSNLYFMQVWKIESILNENLHNEDEVIKDMSQRMKMKFDKYWKDYSVVLAFGAILDPRMKLDFLRFCYSKIDASTCHEKLENVKTKLYELFEQYASNTSASSTSSHSTSNLPKQAGRGTKPKGLKIFSDNAKRFPDLSVMARDVLNISITTVASESAFSISGHVLTKFRSSLHHENVQMLVCTKNWLHGFSLAADDDDSELETSLLSKQDSNV</sequence>
<keyword evidence="7" id="KW-0238">DNA-binding</keyword>
<dbReference type="Pfam" id="PF14372">
    <property type="entry name" value="hAT-like_RNase-H"/>
    <property type="match status" value="1"/>
</dbReference>
<proteinExistence type="predicted"/>
<organism evidence="13 14">
    <name type="scientific">Theobroma cacao</name>
    <name type="common">Cacao</name>
    <name type="synonym">Cocoa</name>
    <dbReference type="NCBI Taxonomy" id="3641"/>
    <lineage>
        <taxon>Eukaryota</taxon>
        <taxon>Viridiplantae</taxon>
        <taxon>Streptophyta</taxon>
        <taxon>Embryophyta</taxon>
        <taxon>Tracheophyta</taxon>
        <taxon>Spermatophyta</taxon>
        <taxon>Magnoliopsida</taxon>
        <taxon>eudicotyledons</taxon>
        <taxon>Gunneridae</taxon>
        <taxon>Pentapetalae</taxon>
        <taxon>rosids</taxon>
        <taxon>malvids</taxon>
        <taxon>Malvales</taxon>
        <taxon>Malvaceae</taxon>
        <taxon>Byttnerioideae</taxon>
        <taxon>Theobroma</taxon>
    </lineage>
</organism>
<dbReference type="PANTHER" id="PTHR46481:SF10">
    <property type="entry name" value="ZINC FINGER BED DOMAIN-CONTAINING PROTEIN 39"/>
    <property type="match status" value="1"/>
</dbReference>
<dbReference type="GO" id="GO:0008270">
    <property type="term" value="F:zinc ion binding"/>
    <property type="evidence" value="ECO:0007669"/>
    <property type="project" value="UniProtKB-KW"/>
</dbReference>
<keyword evidence="5" id="KW-0862">Zinc</keyword>
<feature type="domain" description="BED-type" evidence="12">
    <location>
        <begin position="41"/>
        <end position="111"/>
    </location>
</feature>
<keyword evidence="3" id="KW-0479">Metal-binding</keyword>
<dbReference type="Pfam" id="PF05699">
    <property type="entry name" value="Dimer_Tnp_hAT"/>
    <property type="match status" value="1"/>
</dbReference>
<dbReference type="eggNOG" id="KOG1121">
    <property type="taxonomic scope" value="Eukaryota"/>
</dbReference>
<comment type="subcellular location">
    <subcellularLocation>
        <location evidence="1">Nucleus</location>
    </subcellularLocation>
</comment>
<keyword evidence="4 10" id="KW-0863">Zinc-finger</keyword>
<evidence type="ECO:0000256" key="9">
    <source>
        <dbReference type="ARBA" id="ARBA00023242"/>
    </source>
</evidence>
<dbReference type="EMBL" id="CM001888">
    <property type="protein sequence ID" value="EOY19559.1"/>
    <property type="molecule type" value="Genomic_DNA"/>
</dbReference>
<evidence type="ECO:0000256" key="3">
    <source>
        <dbReference type="ARBA" id="ARBA00022723"/>
    </source>
</evidence>
<comment type="subunit">
    <text evidence="2">Homodimer.</text>
</comment>
<dbReference type="GO" id="GO:0003677">
    <property type="term" value="F:DNA binding"/>
    <property type="evidence" value="ECO:0007669"/>
    <property type="project" value="UniProtKB-KW"/>
</dbReference>
<dbReference type="InterPro" id="IPR036236">
    <property type="entry name" value="Znf_C2H2_sf"/>
</dbReference>
<dbReference type="SUPFAM" id="SSF53098">
    <property type="entry name" value="Ribonuclease H-like"/>
    <property type="match status" value="1"/>
</dbReference>
<evidence type="ECO:0000256" key="6">
    <source>
        <dbReference type="ARBA" id="ARBA00023015"/>
    </source>
</evidence>
<evidence type="ECO:0000256" key="7">
    <source>
        <dbReference type="ARBA" id="ARBA00023125"/>
    </source>
</evidence>
<feature type="region of interest" description="Disordered" evidence="11">
    <location>
        <begin position="445"/>
        <end position="468"/>
    </location>
</feature>
<keyword evidence="8" id="KW-0804">Transcription</keyword>
<dbReference type="InterPro" id="IPR052035">
    <property type="entry name" value="ZnF_BED_domain_contain"/>
</dbReference>
<keyword evidence="14" id="KW-1185">Reference proteome</keyword>
<dbReference type="GO" id="GO:0046983">
    <property type="term" value="F:protein dimerization activity"/>
    <property type="evidence" value="ECO:0007669"/>
    <property type="project" value="InterPro"/>
</dbReference>
<dbReference type="OMA" id="NQNPART"/>
<evidence type="ECO:0000259" key="12">
    <source>
        <dbReference type="PROSITE" id="PS50808"/>
    </source>
</evidence>
<evidence type="ECO:0000256" key="4">
    <source>
        <dbReference type="ARBA" id="ARBA00022771"/>
    </source>
</evidence>
<dbReference type="InParanoid" id="A0A061FXL9"/>
<feature type="compositionally biased region" description="Low complexity" evidence="11">
    <location>
        <begin position="445"/>
        <end position="456"/>
    </location>
</feature>
<dbReference type="GO" id="GO:0005634">
    <property type="term" value="C:nucleus"/>
    <property type="evidence" value="ECO:0007669"/>
    <property type="project" value="UniProtKB-SubCell"/>
</dbReference>
<protein>
    <submittedName>
        <fullName evidence="13">T6D22.19, putative</fullName>
    </submittedName>
</protein>
<name>A0A061FXL9_THECC</name>
<evidence type="ECO:0000313" key="14">
    <source>
        <dbReference type="Proteomes" id="UP000026915"/>
    </source>
</evidence>
<gene>
    <name evidence="13" type="ORF">TCM_044698</name>
</gene>
<dbReference type="SMART" id="SM00614">
    <property type="entry name" value="ZnF_BED"/>
    <property type="match status" value="1"/>
</dbReference>
<dbReference type="InterPro" id="IPR008906">
    <property type="entry name" value="HATC_C_dom"/>
</dbReference>
<dbReference type="GO" id="GO:0009791">
    <property type="term" value="P:post-embryonic development"/>
    <property type="evidence" value="ECO:0007669"/>
    <property type="project" value="UniProtKB-ARBA"/>
</dbReference>
<reference evidence="13 14" key="1">
    <citation type="journal article" date="2013" name="Genome Biol.">
        <title>The genome sequence of the most widely cultivated cacao type and its use to identify candidate genes regulating pod color.</title>
        <authorList>
            <person name="Motamayor J.C."/>
            <person name="Mockaitis K."/>
            <person name="Schmutz J."/>
            <person name="Haiminen N."/>
            <person name="Iii D.L."/>
            <person name="Cornejo O."/>
            <person name="Findley S.D."/>
            <person name="Zheng P."/>
            <person name="Utro F."/>
            <person name="Royaert S."/>
            <person name="Saski C."/>
            <person name="Jenkins J."/>
            <person name="Podicheti R."/>
            <person name="Zhao M."/>
            <person name="Scheffler B.E."/>
            <person name="Stack J.C."/>
            <person name="Feltus F.A."/>
            <person name="Mustiga G.M."/>
            <person name="Amores F."/>
            <person name="Phillips W."/>
            <person name="Marelli J.P."/>
            <person name="May G.D."/>
            <person name="Shapiro H."/>
            <person name="Ma J."/>
            <person name="Bustamante C.D."/>
            <person name="Schnell R.J."/>
            <person name="Main D."/>
            <person name="Gilbert D."/>
            <person name="Parida L."/>
            <person name="Kuhn D.N."/>
        </authorList>
    </citation>
    <scope>NUCLEOTIDE SEQUENCE [LARGE SCALE GENOMIC DNA]</scope>
    <source>
        <strain evidence="14">cv. Matina 1-6</strain>
    </source>
</reference>
<dbReference type="PANTHER" id="PTHR46481">
    <property type="entry name" value="ZINC FINGER BED DOMAIN-CONTAINING PROTEIN 4"/>
    <property type="match status" value="1"/>
</dbReference>
<keyword evidence="6" id="KW-0805">Transcription regulation</keyword>